<name>A0ABN0BDJ4_9HELI</name>
<evidence type="ECO:0000256" key="1">
    <source>
        <dbReference type="SAM" id="SignalP"/>
    </source>
</evidence>
<reference evidence="3" key="1">
    <citation type="journal article" date="2014" name="Genome Announc.">
        <title>Draft genome sequences of six enterohepatic helicobacter species isolated from humans and one from rhesus macaques.</title>
        <authorList>
            <person name="Shen Z."/>
            <person name="Sheh A."/>
            <person name="Young S.K."/>
            <person name="Abouelliel A."/>
            <person name="Ward D.V."/>
            <person name="Earl A.M."/>
            <person name="Fox J.G."/>
        </authorList>
    </citation>
    <scope>NUCLEOTIDE SEQUENCE [LARGE SCALE GENOMIC DNA]</scope>
    <source>
        <strain evidence="3">CCUG 18818</strain>
    </source>
</reference>
<accession>A0ABN0BDJ4</accession>
<dbReference type="Proteomes" id="UP000005755">
    <property type="component" value="Unassembled WGS sequence"/>
</dbReference>
<feature type="chain" id="PRO_5047239150" evidence="1">
    <location>
        <begin position="20"/>
        <end position="118"/>
    </location>
</feature>
<protein>
    <submittedName>
        <fullName evidence="2">Uncharacterized protein</fullName>
    </submittedName>
</protein>
<evidence type="ECO:0000313" key="2">
    <source>
        <dbReference type="EMBL" id="EFR47652.1"/>
    </source>
</evidence>
<feature type="signal peptide" evidence="1">
    <location>
        <begin position="1"/>
        <end position="19"/>
    </location>
</feature>
<dbReference type="EMBL" id="DS990395">
    <property type="protein sequence ID" value="EFR47652.1"/>
    <property type="molecule type" value="Genomic_DNA"/>
</dbReference>
<keyword evidence="3" id="KW-1185">Reference proteome</keyword>
<organism evidence="2 3">
    <name type="scientific">Helicobacter cinaedi CCUG 18818 = ATCC BAA-847</name>
    <dbReference type="NCBI Taxonomy" id="537971"/>
    <lineage>
        <taxon>Bacteria</taxon>
        <taxon>Pseudomonadati</taxon>
        <taxon>Campylobacterota</taxon>
        <taxon>Epsilonproteobacteria</taxon>
        <taxon>Campylobacterales</taxon>
        <taxon>Helicobacteraceae</taxon>
        <taxon>Helicobacter</taxon>
    </lineage>
</organism>
<evidence type="ECO:0000313" key="3">
    <source>
        <dbReference type="Proteomes" id="UP000005755"/>
    </source>
</evidence>
<sequence length="118" mass="13657">MAAMVKIIFLSIFITPLFANDFTPQEQCSYESENFWIKVLYLCPEGDLGCNKMVYVSVNKNSGNYIILKGKTLLDSKQNFKGYSFKNGVYEYNIFRNNVLQISKNNSILQEIKLRDCQ</sequence>
<gene>
    <name evidence="2" type="ORF">HCCG_02201</name>
</gene>
<keyword evidence="1" id="KW-0732">Signal</keyword>
<proteinExistence type="predicted"/>